<sequence length="126" mass="13870">MSGGDERRLYLVNVTDEVDGRRGITVAASSRNEPASMARWHRRLAHFNVRALQSLAASGLVEGMEVTGKKVEGRCVDCILGKAHKHPFDDIVIPEKEVLERVHLDLFGKARVASHGGANYMMLCAD</sequence>
<reference evidence="2 3" key="1">
    <citation type="journal article" date="2015" name="Fungal Genet. Biol.">
        <title>Evolution of novel wood decay mechanisms in Agaricales revealed by the genome sequences of Fistulina hepatica and Cylindrobasidium torrendii.</title>
        <authorList>
            <person name="Floudas D."/>
            <person name="Held B.W."/>
            <person name="Riley R."/>
            <person name="Nagy L.G."/>
            <person name="Koehler G."/>
            <person name="Ransdell A.S."/>
            <person name="Younus H."/>
            <person name="Chow J."/>
            <person name="Chiniquy J."/>
            <person name="Lipzen A."/>
            <person name="Tritt A."/>
            <person name="Sun H."/>
            <person name="Haridas S."/>
            <person name="LaButti K."/>
            <person name="Ohm R.A."/>
            <person name="Kues U."/>
            <person name="Blanchette R.A."/>
            <person name="Grigoriev I.V."/>
            <person name="Minto R.E."/>
            <person name="Hibbett D.S."/>
        </authorList>
    </citation>
    <scope>NUCLEOTIDE SEQUENCE [LARGE SCALE GENOMIC DNA]</scope>
    <source>
        <strain evidence="2 3">FP15055 ss-10</strain>
    </source>
</reference>
<keyword evidence="3" id="KW-1185">Reference proteome</keyword>
<protein>
    <recommendedName>
        <fullName evidence="1">GAG-pre-integrase domain-containing protein</fullName>
    </recommendedName>
</protein>
<feature type="domain" description="GAG-pre-integrase" evidence="1">
    <location>
        <begin position="27"/>
        <end position="82"/>
    </location>
</feature>
<evidence type="ECO:0000313" key="2">
    <source>
        <dbReference type="EMBL" id="KIY61002.1"/>
    </source>
</evidence>
<dbReference type="InterPro" id="IPR025724">
    <property type="entry name" value="GAG-pre-integrase_dom"/>
</dbReference>
<dbReference type="AlphaFoldDB" id="A0A0D7AS07"/>
<dbReference type="Proteomes" id="UP000054007">
    <property type="component" value="Unassembled WGS sequence"/>
</dbReference>
<accession>A0A0D7AS07</accession>
<dbReference type="STRING" id="1314674.A0A0D7AS07"/>
<dbReference type="EMBL" id="KN881105">
    <property type="protein sequence ID" value="KIY61002.1"/>
    <property type="molecule type" value="Genomic_DNA"/>
</dbReference>
<name>A0A0D7AS07_9AGAR</name>
<proteinExistence type="predicted"/>
<dbReference type="Pfam" id="PF13976">
    <property type="entry name" value="gag_pre-integrs"/>
    <property type="match status" value="1"/>
</dbReference>
<feature type="non-terminal residue" evidence="2">
    <location>
        <position position="126"/>
    </location>
</feature>
<dbReference type="OrthoDB" id="7691805at2759"/>
<gene>
    <name evidence="2" type="ORF">CYLTODRAFT_363489</name>
</gene>
<evidence type="ECO:0000313" key="3">
    <source>
        <dbReference type="Proteomes" id="UP000054007"/>
    </source>
</evidence>
<evidence type="ECO:0000259" key="1">
    <source>
        <dbReference type="Pfam" id="PF13976"/>
    </source>
</evidence>
<organism evidence="2 3">
    <name type="scientific">Cylindrobasidium torrendii FP15055 ss-10</name>
    <dbReference type="NCBI Taxonomy" id="1314674"/>
    <lineage>
        <taxon>Eukaryota</taxon>
        <taxon>Fungi</taxon>
        <taxon>Dikarya</taxon>
        <taxon>Basidiomycota</taxon>
        <taxon>Agaricomycotina</taxon>
        <taxon>Agaricomycetes</taxon>
        <taxon>Agaricomycetidae</taxon>
        <taxon>Agaricales</taxon>
        <taxon>Marasmiineae</taxon>
        <taxon>Physalacriaceae</taxon>
        <taxon>Cylindrobasidium</taxon>
    </lineage>
</organism>